<dbReference type="NCBIfam" id="NF033788">
    <property type="entry name" value="HTH_metalloreg"/>
    <property type="match status" value="1"/>
</dbReference>
<dbReference type="Proteomes" id="UP000019760">
    <property type="component" value="Unassembled WGS sequence"/>
</dbReference>
<evidence type="ECO:0000313" key="6">
    <source>
        <dbReference type="Proteomes" id="UP000019760"/>
    </source>
</evidence>
<dbReference type="AlphaFoldDB" id="A0A023D7N1"/>
<evidence type="ECO:0000256" key="3">
    <source>
        <dbReference type="ARBA" id="ARBA00023163"/>
    </source>
</evidence>
<sequence length="139" mass="15070">MPDVQQPLAEPMQARAEEIADLMKLLGHPQRLLIACLLTERAFAVSEIEERLHIRQPSLSQQLGTLRDAGVIEGRRSAKAVIYSLTDERLRQLLGALHQVFCPSGVAALVTNAPNSQPMPNAAMAASAVFARVGVHRVG</sequence>
<dbReference type="InterPro" id="IPR036388">
    <property type="entry name" value="WH-like_DNA-bd_sf"/>
</dbReference>
<feature type="domain" description="HTH arsR-type" evidence="4">
    <location>
        <begin position="11"/>
        <end position="105"/>
    </location>
</feature>
<reference evidence="5 6" key="2">
    <citation type="journal article" date="2014" name="FEMS Microbiol. Lett.">
        <title>Draft genomic DNA sequence of the facultatively methylotrophic bacterium Acidomonas methanolica type strain MB58.</title>
        <authorList>
            <person name="Higashiura N."/>
            <person name="Hadano H."/>
            <person name="Hirakawa H."/>
            <person name="Matsutani M."/>
            <person name="Takabe S."/>
            <person name="Matsushita K."/>
            <person name="Azuma Y."/>
        </authorList>
    </citation>
    <scope>NUCLEOTIDE SEQUENCE [LARGE SCALE GENOMIC DNA]</scope>
    <source>
        <strain evidence="5 6">MB58</strain>
    </source>
</reference>
<evidence type="ECO:0000313" key="5">
    <source>
        <dbReference type="EMBL" id="GAJ30134.1"/>
    </source>
</evidence>
<reference evidence="6" key="1">
    <citation type="journal article" date="2014" name="FEMS Microbiol. Lett.">
        <title>Draft Genomic DNA Sequence of the Facultatively Methylotrophic Bacterium Acidomonas methanolica type strain MB58.</title>
        <authorList>
            <person name="Higashiura N."/>
            <person name="Hadano H."/>
            <person name="Hirakawa H."/>
            <person name="Matsutani M."/>
            <person name="Takabe S."/>
            <person name="Matsushita K."/>
            <person name="Azuma Y."/>
        </authorList>
    </citation>
    <scope>NUCLEOTIDE SEQUENCE [LARGE SCALE GENOMIC DNA]</scope>
    <source>
        <strain evidence="6">MB58</strain>
    </source>
</reference>
<dbReference type="PRINTS" id="PR00778">
    <property type="entry name" value="HTHARSR"/>
</dbReference>
<protein>
    <submittedName>
        <fullName evidence="5">Transcriptional regulator ArsR</fullName>
    </submittedName>
</protein>
<dbReference type="InterPro" id="IPR001845">
    <property type="entry name" value="HTH_ArsR_DNA-bd_dom"/>
</dbReference>
<dbReference type="Gene3D" id="1.10.10.10">
    <property type="entry name" value="Winged helix-like DNA-binding domain superfamily/Winged helix DNA-binding domain"/>
    <property type="match status" value="1"/>
</dbReference>
<accession>A0A023D7N1</accession>
<evidence type="ECO:0000256" key="1">
    <source>
        <dbReference type="ARBA" id="ARBA00023015"/>
    </source>
</evidence>
<dbReference type="RefSeq" id="WP_204366695.1">
    <property type="nucleotide sequence ID" value="NZ_BAND01000103.1"/>
</dbReference>
<dbReference type="CDD" id="cd00090">
    <property type="entry name" value="HTH_ARSR"/>
    <property type="match status" value="1"/>
</dbReference>
<name>A0A023D7N1_ACIMT</name>
<dbReference type="Pfam" id="PF01022">
    <property type="entry name" value="HTH_5"/>
    <property type="match status" value="1"/>
</dbReference>
<dbReference type="PROSITE" id="PS50987">
    <property type="entry name" value="HTH_ARSR_2"/>
    <property type="match status" value="1"/>
</dbReference>
<evidence type="ECO:0000256" key="2">
    <source>
        <dbReference type="ARBA" id="ARBA00023125"/>
    </source>
</evidence>
<dbReference type="SUPFAM" id="SSF46785">
    <property type="entry name" value="Winged helix' DNA-binding domain"/>
    <property type="match status" value="1"/>
</dbReference>
<dbReference type="GO" id="GO:0003700">
    <property type="term" value="F:DNA-binding transcription factor activity"/>
    <property type="evidence" value="ECO:0007669"/>
    <property type="project" value="InterPro"/>
</dbReference>
<keyword evidence="2" id="KW-0238">DNA-binding</keyword>
<evidence type="ECO:0000259" key="4">
    <source>
        <dbReference type="PROSITE" id="PS50987"/>
    </source>
</evidence>
<proteinExistence type="predicted"/>
<keyword evidence="3" id="KW-0804">Transcription</keyword>
<dbReference type="PANTHER" id="PTHR33154:SF28">
    <property type="entry name" value="HTH-TYPE TRANSCRIPTIONAL REGULATOR YGAV-RELATED"/>
    <property type="match status" value="1"/>
</dbReference>
<dbReference type="PANTHER" id="PTHR33154">
    <property type="entry name" value="TRANSCRIPTIONAL REGULATOR, ARSR FAMILY"/>
    <property type="match status" value="1"/>
</dbReference>
<keyword evidence="1" id="KW-0805">Transcription regulation</keyword>
<dbReference type="InterPro" id="IPR011991">
    <property type="entry name" value="ArsR-like_HTH"/>
</dbReference>
<dbReference type="InterPro" id="IPR051081">
    <property type="entry name" value="HTH_MetalResp_TranReg"/>
</dbReference>
<dbReference type="SMART" id="SM00418">
    <property type="entry name" value="HTH_ARSR"/>
    <property type="match status" value="1"/>
</dbReference>
<dbReference type="InterPro" id="IPR036390">
    <property type="entry name" value="WH_DNA-bd_sf"/>
</dbReference>
<comment type="caution">
    <text evidence="5">The sequence shown here is derived from an EMBL/GenBank/DDBJ whole genome shotgun (WGS) entry which is preliminary data.</text>
</comment>
<organism evidence="5 6">
    <name type="scientific">Acidomonas methanolica NBRC 104435</name>
    <dbReference type="NCBI Taxonomy" id="1231351"/>
    <lineage>
        <taxon>Bacteria</taxon>
        <taxon>Pseudomonadati</taxon>
        <taxon>Pseudomonadota</taxon>
        <taxon>Alphaproteobacteria</taxon>
        <taxon>Acetobacterales</taxon>
        <taxon>Acetobacteraceae</taxon>
        <taxon>Acidomonas</taxon>
    </lineage>
</organism>
<keyword evidence="6" id="KW-1185">Reference proteome</keyword>
<gene>
    <name evidence="5" type="ORF">Amme_104_042</name>
</gene>
<dbReference type="EMBL" id="BAND01000103">
    <property type="protein sequence ID" value="GAJ30134.1"/>
    <property type="molecule type" value="Genomic_DNA"/>
</dbReference>
<dbReference type="GO" id="GO:0003677">
    <property type="term" value="F:DNA binding"/>
    <property type="evidence" value="ECO:0007669"/>
    <property type="project" value="UniProtKB-KW"/>
</dbReference>